<accession>A0A0M9G8H2</accession>
<feature type="transmembrane region" description="Helical" evidence="3">
    <location>
        <begin position="560"/>
        <end position="581"/>
    </location>
</feature>
<gene>
    <name evidence="4" type="ORF">ABB37_01150</name>
</gene>
<dbReference type="AlphaFoldDB" id="A0A0M9G8H2"/>
<keyword evidence="5" id="KW-1185">Reference proteome</keyword>
<keyword evidence="1" id="KW-0175">Coiled coil</keyword>
<dbReference type="EMBL" id="LGTL01000002">
    <property type="protein sequence ID" value="KPA84628.1"/>
    <property type="molecule type" value="Genomic_DNA"/>
</dbReference>
<organism evidence="4 5">
    <name type="scientific">Leptomonas pyrrhocoris</name>
    <name type="common">Firebug parasite</name>
    <dbReference type="NCBI Taxonomy" id="157538"/>
    <lineage>
        <taxon>Eukaryota</taxon>
        <taxon>Discoba</taxon>
        <taxon>Euglenozoa</taxon>
        <taxon>Kinetoplastea</taxon>
        <taxon>Metakinetoplastina</taxon>
        <taxon>Trypanosomatida</taxon>
        <taxon>Trypanosomatidae</taxon>
        <taxon>Leishmaniinae</taxon>
        <taxon>Leptomonas</taxon>
    </lineage>
</organism>
<dbReference type="Proteomes" id="UP000037923">
    <property type="component" value="Unassembled WGS sequence"/>
</dbReference>
<proteinExistence type="predicted"/>
<dbReference type="GeneID" id="26901445"/>
<evidence type="ECO:0000313" key="4">
    <source>
        <dbReference type="EMBL" id="KPA84629.1"/>
    </source>
</evidence>
<feature type="coiled-coil region" evidence="1">
    <location>
        <begin position="45"/>
        <end position="79"/>
    </location>
</feature>
<reference evidence="4 5" key="1">
    <citation type="submission" date="2015-07" db="EMBL/GenBank/DDBJ databases">
        <title>High-quality genome of monoxenous trypanosomatid Leptomonas pyrrhocoris.</title>
        <authorList>
            <person name="Flegontov P."/>
            <person name="Butenko A."/>
            <person name="Firsov S."/>
            <person name="Vlcek C."/>
            <person name="Logacheva M.D."/>
            <person name="Field M."/>
            <person name="Filatov D."/>
            <person name="Flegontova O."/>
            <person name="Gerasimov E."/>
            <person name="Jackson A.P."/>
            <person name="Kelly S."/>
            <person name="Opperdoes F."/>
            <person name="O'Reilly A."/>
            <person name="Votypka J."/>
            <person name="Yurchenko V."/>
            <person name="Lukes J."/>
        </authorList>
    </citation>
    <scope>NUCLEOTIDE SEQUENCE [LARGE SCALE GENOMIC DNA]</scope>
    <source>
        <strain evidence="4">H10</strain>
    </source>
</reference>
<sequence>MNSLFKKFQDVVEMGKEQDTAGILPQEPHGNVTSSSDPAVLRRHIGTLTQQLARQVHSYEELREESAGIEKELMRLRLRFAASRELWDTANEQLEVVIQNLLEHQLFGNTVAASGSAGVAAPSSALDATYVASLHEQIQRLKEMVQRSGEERTQLRCEKQYEQTQLLMKSSGLAGAALDTGVRQALEKLVQHWAEERTQYETTVESLEQHVARHAEREALLSDQIKQEKELRQSTAASVEQSSAAMQELHAVQAELEEWRSGARVVSHRRDVPAAAASPTALLVPLFNASPDVAGPTAEEPQAPLVAEMMTSAAYPNAAAPTVRTDAPVSTPSPPKASSDGTTAHLDVTSPELAAVQELQAELELLHQDYGAREEALDSLYTDNKNLQEALQRAEAQARHSDAELRDCQRRLEEVQKQLAREQHKTQQTEEACLKAVAAEAKLRDQVRELRVALTAAAAAEHDVVVPQVRSATAAGGGLTIPQARGVRVGQPSRYEVAEQSITYEDGGTWREWAVEAGRWWKELKGDAVPLRAPLPTPSGGGAGALHFRSALAPRRGPRVLLLFAGLMGVIMIVFLFLVIVESTYAAFTMPEVQ</sequence>
<dbReference type="OMA" id="WWKELRL"/>
<keyword evidence="3" id="KW-1133">Transmembrane helix</keyword>
<evidence type="ECO:0000313" key="5">
    <source>
        <dbReference type="Proteomes" id="UP000037923"/>
    </source>
</evidence>
<evidence type="ECO:0000256" key="2">
    <source>
        <dbReference type="SAM" id="MobiDB-lite"/>
    </source>
</evidence>
<dbReference type="RefSeq" id="XP_015663068.1">
    <property type="nucleotide sequence ID" value="XM_015797548.1"/>
</dbReference>
<dbReference type="RefSeq" id="XP_015663067.1">
    <property type="nucleotide sequence ID" value="XM_015797547.1"/>
</dbReference>
<evidence type="ECO:0000256" key="3">
    <source>
        <dbReference type="SAM" id="Phobius"/>
    </source>
</evidence>
<feature type="coiled-coil region" evidence="1">
    <location>
        <begin position="356"/>
        <end position="432"/>
    </location>
</feature>
<keyword evidence="3" id="KW-0812">Transmembrane</keyword>
<protein>
    <submittedName>
        <fullName evidence="4">Uncharacterized protein</fullName>
    </submittedName>
</protein>
<feature type="region of interest" description="Disordered" evidence="2">
    <location>
        <begin position="323"/>
        <end position="344"/>
    </location>
</feature>
<feature type="coiled-coil region" evidence="1">
    <location>
        <begin position="131"/>
        <end position="158"/>
    </location>
</feature>
<dbReference type="EMBL" id="LGTL01000002">
    <property type="protein sequence ID" value="KPA84629.1"/>
    <property type="molecule type" value="Genomic_DNA"/>
</dbReference>
<dbReference type="OrthoDB" id="265320at2759"/>
<dbReference type="VEuPathDB" id="TriTrypDB:LpyrH10_02_1240"/>
<name>A0A0M9G8H2_LEPPY</name>
<evidence type="ECO:0000256" key="1">
    <source>
        <dbReference type="SAM" id="Coils"/>
    </source>
</evidence>
<comment type="caution">
    <text evidence="4">The sequence shown here is derived from an EMBL/GenBank/DDBJ whole genome shotgun (WGS) entry which is preliminary data.</text>
</comment>
<keyword evidence="3" id="KW-0472">Membrane</keyword>
<feature type="coiled-coil region" evidence="1">
    <location>
        <begin position="190"/>
        <end position="217"/>
    </location>
</feature>